<keyword evidence="2" id="KW-0479">Metal-binding</keyword>
<feature type="domain" description="FLZ-type" evidence="5">
    <location>
        <begin position="54"/>
        <end position="98"/>
    </location>
</feature>
<comment type="similarity">
    <text evidence="1">Belongs to the FLZ family.</text>
</comment>
<organism evidence="6 7">
    <name type="scientific">Asparagus officinalis</name>
    <name type="common">Garden asparagus</name>
    <dbReference type="NCBI Taxonomy" id="4686"/>
    <lineage>
        <taxon>Eukaryota</taxon>
        <taxon>Viridiplantae</taxon>
        <taxon>Streptophyta</taxon>
        <taxon>Embryophyta</taxon>
        <taxon>Tracheophyta</taxon>
        <taxon>Spermatophyta</taxon>
        <taxon>Magnoliopsida</taxon>
        <taxon>Liliopsida</taxon>
        <taxon>Asparagales</taxon>
        <taxon>Asparagaceae</taxon>
        <taxon>Asparagoideae</taxon>
        <taxon>Asparagus</taxon>
    </lineage>
</organism>
<dbReference type="Proteomes" id="UP000243459">
    <property type="component" value="Chromosome 4"/>
</dbReference>
<dbReference type="PANTHER" id="PTHR46057:SF9">
    <property type="entry name" value="FCS-LIKE ZINC FINGER 1"/>
    <property type="match status" value="1"/>
</dbReference>
<gene>
    <name evidence="6" type="ORF">A4U43_C04F12840</name>
</gene>
<keyword evidence="4" id="KW-0175">Coiled coil</keyword>
<keyword evidence="7" id="KW-1185">Reference proteome</keyword>
<dbReference type="Pfam" id="PF04570">
    <property type="entry name" value="zf-FLZ"/>
    <property type="match status" value="1"/>
</dbReference>
<protein>
    <recommendedName>
        <fullName evidence="5">FLZ-type domain-containing protein</fullName>
    </recommendedName>
</protein>
<dbReference type="PANTHER" id="PTHR46057">
    <property type="entry name" value="FCS-LIKE ZINC FINGER 1-RELATED"/>
    <property type="match status" value="1"/>
</dbReference>
<dbReference type="InterPro" id="IPR007650">
    <property type="entry name" value="Zf-FLZ_dom"/>
</dbReference>
<feature type="coiled-coil region" evidence="4">
    <location>
        <begin position="86"/>
        <end position="113"/>
    </location>
</feature>
<evidence type="ECO:0000256" key="1">
    <source>
        <dbReference type="ARBA" id="ARBA00009374"/>
    </source>
</evidence>
<evidence type="ECO:0000256" key="2">
    <source>
        <dbReference type="ARBA" id="ARBA00022723"/>
    </source>
</evidence>
<evidence type="ECO:0000313" key="7">
    <source>
        <dbReference type="Proteomes" id="UP000243459"/>
    </source>
</evidence>
<dbReference type="EMBL" id="CM007384">
    <property type="protein sequence ID" value="ONK71831.1"/>
    <property type="molecule type" value="Genomic_DNA"/>
</dbReference>
<dbReference type="GO" id="GO:0046872">
    <property type="term" value="F:metal ion binding"/>
    <property type="evidence" value="ECO:0007669"/>
    <property type="project" value="UniProtKB-KW"/>
</dbReference>
<evidence type="ECO:0000259" key="5">
    <source>
        <dbReference type="PROSITE" id="PS51795"/>
    </source>
</evidence>
<accession>A0A5P1F583</accession>
<feature type="zinc finger region" description="FLZ-type" evidence="3">
    <location>
        <begin position="54"/>
        <end position="98"/>
    </location>
</feature>
<dbReference type="AlphaFoldDB" id="A0A5P1F583"/>
<evidence type="ECO:0000256" key="4">
    <source>
        <dbReference type="SAM" id="Coils"/>
    </source>
</evidence>
<dbReference type="InterPro" id="IPR044533">
    <property type="entry name" value="FLZ1/2/3"/>
</dbReference>
<dbReference type="PROSITE" id="PS51795">
    <property type="entry name" value="ZF_FLZ"/>
    <property type="match status" value="1"/>
</dbReference>
<name>A0A5P1F583_ASPOF</name>
<evidence type="ECO:0000256" key="3">
    <source>
        <dbReference type="PROSITE-ProRule" id="PRU01131"/>
    </source>
</evidence>
<reference evidence="7" key="1">
    <citation type="journal article" date="2017" name="Nat. Commun.">
        <title>The asparagus genome sheds light on the origin and evolution of a young Y chromosome.</title>
        <authorList>
            <person name="Harkess A."/>
            <person name="Zhou J."/>
            <person name="Xu C."/>
            <person name="Bowers J.E."/>
            <person name="Van der Hulst R."/>
            <person name="Ayyampalayam S."/>
            <person name="Mercati F."/>
            <person name="Riccardi P."/>
            <person name="McKain M.R."/>
            <person name="Kakrana A."/>
            <person name="Tang H."/>
            <person name="Ray J."/>
            <person name="Groenendijk J."/>
            <person name="Arikit S."/>
            <person name="Mathioni S.M."/>
            <person name="Nakano M."/>
            <person name="Shan H."/>
            <person name="Telgmann-Rauber A."/>
            <person name="Kanno A."/>
            <person name="Yue Z."/>
            <person name="Chen H."/>
            <person name="Li W."/>
            <person name="Chen Y."/>
            <person name="Xu X."/>
            <person name="Zhang Y."/>
            <person name="Luo S."/>
            <person name="Chen H."/>
            <person name="Gao J."/>
            <person name="Mao Z."/>
            <person name="Pires J.C."/>
            <person name="Luo M."/>
            <person name="Kudrna D."/>
            <person name="Wing R.A."/>
            <person name="Meyers B.C."/>
            <person name="Yi K."/>
            <person name="Kong H."/>
            <person name="Lavrijsen P."/>
            <person name="Sunseri F."/>
            <person name="Falavigna A."/>
            <person name="Ye Y."/>
            <person name="Leebens-Mack J.H."/>
            <person name="Chen G."/>
        </authorList>
    </citation>
    <scope>NUCLEOTIDE SEQUENCE [LARGE SCALE GENOMIC DNA]</scope>
    <source>
        <strain evidence="7">cv. DH0086</strain>
    </source>
</reference>
<evidence type="ECO:0000313" key="6">
    <source>
        <dbReference type="EMBL" id="ONK71831.1"/>
    </source>
</evidence>
<dbReference type="OMA" id="YESYEIH"/>
<dbReference type="Gramene" id="ONK71831">
    <property type="protein sequence ID" value="ONK71831"/>
    <property type="gene ID" value="A4U43_C04F12840"/>
</dbReference>
<proteinExistence type="inferred from homology"/>
<sequence>MCRPPSSFESLSSLSSSSYANTRMIRKPSLRSMPWSPRVTSWDQSSSDEEPQRYFLDSCFLCKTPLHLGDDIYMYKGDTPFCREECRQEQIDIDEAEERNKKLSKKLKSKISNNNTYESYEIHVRNAEAVVAV</sequence>